<dbReference type="RefSeq" id="WP_061490444.1">
    <property type="nucleotide sequence ID" value="NZ_LHZZ01000408.1"/>
</dbReference>
<gene>
    <name evidence="1" type="ORF">AD953_03905</name>
</gene>
<evidence type="ECO:0008006" key="3">
    <source>
        <dbReference type="Google" id="ProtNLM"/>
    </source>
</evidence>
<protein>
    <recommendedName>
        <fullName evidence="3">Flagellar assembly protein FliH/Type III secretion system HrpE domain-containing protein</fullName>
    </recommendedName>
</protein>
<accession>A0A149VFI0</accession>
<name>A0A149VFI0_9PROT</name>
<evidence type="ECO:0000313" key="2">
    <source>
        <dbReference type="Proteomes" id="UP000075538"/>
    </source>
</evidence>
<sequence>MVESAPSTSAARLSKIFWQLEDFAAPPPKPKPVVVEPVEEVEAAELEPERISMTQAEFDSHIEAARKDGAAQGQQVAESALHTQYEACMATLVNGLREENKQRYAVVERAADAFVQAVVQSVVQLTKIAPELLHGVQCDLVNEAAGFVQECEGSVTVVCGAADATLLRGILGEGKEVLIDVQDGIAAGTLHIVTAENSILLDAQQWQNSVVEKLVKTVKALSQQGIAKKKVGG</sequence>
<dbReference type="PATRIC" id="fig|178901.15.peg.2022"/>
<proteinExistence type="predicted"/>
<dbReference type="EMBL" id="LHZZ01000408">
    <property type="protein sequence ID" value="KXV78703.1"/>
    <property type="molecule type" value="Genomic_DNA"/>
</dbReference>
<comment type="caution">
    <text evidence="1">The sequence shown here is derived from an EMBL/GenBank/DDBJ whole genome shotgun (WGS) entry which is preliminary data.</text>
</comment>
<evidence type="ECO:0000313" key="1">
    <source>
        <dbReference type="EMBL" id="KXV78703.1"/>
    </source>
</evidence>
<dbReference type="AlphaFoldDB" id="A0A149VFI0"/>
<organism evidence="1 2">
    <name type="scientific">Acetobacter malorum</name>
    <dbReference type="NCBI Taxonomy" id="178901"/>
    <lineage>
        <taxon>Bacteria</taxon>
        <taxon>Pseudomonadati</taxon>
        <taxon>Pseudomonadota</taxon>
        <taxon>Alphaproteobacteria</taxon>
        <taxon>Acetobacterales</taxon>
        <taxon>Acetobacteraceae</taxon>
        <taxon>Acetobacter</taxon>
    </lineage>
</organism>
<reference evidence="1 2" key="1">
    <citation type="submission" date="2015-06" db="EMBL/GenBank/DDBJ databases">
        <title>Improved classification and identification of acetic acid bacteria using matrix-assisted laser desorption/ionization time-of-flight mass spectrometry; Gluconobacter nephelii and Gluconobacter uchimurae are later heterotypic synonyms of Gluconobacter japonicus and Gluconobacter oxydans, respectively.</title>
        <authorList>
            <person name="Li L."/>
            <person name="Cleenwerck I."/>
            <person name="De Vuyst L."/>
            <person name="Vandamme P."/>
        </authorList>
    </citation>
    <scope>NUCLEOTIDE SEQUENCE [LARGE SCALE GENOMIC DNA]</scope>
    <source>
        <strain evidence="1 2">LMG 1604</strain>
    </source>
</reference>
<dbReference type="Proteomes" id="UP000075538">
    <property type="component" value="Unassembled WGS sequence"/>
</dbReference>